<dbReference type="Proteomes" id="UP001064262">
    <property type="component" value="Unassembled WGS sequence"/>
</dbReference>
<dbReference type="PANTHER" id="PTHR33055:SF3">
    <property type="entry name" value="PUTATIVE TRANSPOSASE FOR IS117-RELATED"/>
    <property type="match status" value="1"/>
</dbReference>
<dbReference type="PANTHER" id="PTHR33055">
    <property type="entry name" value="TRANSPOSASE FOR INSERTION SEQUENCE ELEMENT IS1111A"/>
    <property type="match status" value="1"/>
</dbReference>
<evidence type="ECO:0000313" key="2">
    <source>
        <dbReference type="EMBL" id="MCU5778955.1"/>
    </source>
</evidence>
<evidence type="ECO:0000259" key="1">
    <source>
        <dbReference type="Pfam" id="PF02371"/>
    </source>
</evidence>
<organism evidence="2 3">
    <name type="scientific">Winslowiella arboricola</name>
    <dbReference type="NCBI Taxonomy" id="2978220"/>
    <lineage>
        <taxon>Bacteria</taxon>
        <taxon>Pseudomonadati</taxon>
        <taxon>Pseudomonadota</taxon>
        <taxon>Gammaproteobacteria</taxon>
        <taxon>Enterobacterales</taxon>
        <taxon>Erwiniaceae</taxon>
        <taxon>Winslowiella</taxon>
    </lineage>
</organism>
<comment type="caution">
    <text evidence="2">The sequence shown here is derived from an EMBL/GenBank/DDBJ whole genome shotgun (WGS) entry which is preliminary data.</text>
</comment>
<dbReference type="GO" id="GO:0003677">
    <property type="term" value="F:DNA binding"/>
    <property type="evidence" value="ECO:0007669"/>
    <property type="project" value="InterPro"/>
</dbReference>
<protein>
    <submittedName>
        <fullName evidence="2">Transposase</fullName>
    </submittedName>
</protein>
<dbReference type="AlphaFoldDB" id="A0A9J6PRF7"/>
<dbReference type="InterPro" id="IPR003346">
    <property type="entry name" value="Transposase_20"/>
</dbReference>
<dbReference type="GO" id="GO:0006313">
    <property type="term" value="P:DNA transposition"/>
    <property type="evidence" value="ECO:0007669"/>
    <property type="project" value="InterPro"/>
</dbReference>
<reference evidence="2" key="1">
    <citation type="submission" date="2022-09" db="EMBL/GenBank/DDBJ databases">
        <title>Winslowiella arboricola sp. nov., isolated from bleeding cankers on broadleaf hosts.</title>
        <authorList>
            <person name="Brady C."/>
            <person name="Kaur S."/>
            <person name="Crampton B."/>
            <person name="Maddock D."/>
            <person name="Arnold D."/>
            <person name="Denman S."/>
        </authorList>
    </citation>
    <scope>NUCLEOTIDE SEQUENCE</scope>
    <source>
        <strain evidence="2">BAC 15a-03b</strain>
    </source>
</reference>
<dbReference type="Pfam" id="PF02371">
    <property type="entry name" value="Transposase_20"/>
    <property type="match status" value="1"/>
</dbReference>
<proteinExistence type="predicted"/>
<feature type="domain" description="Transposase IS116/IS110/IS902 C-terminal" evidence="1">
    <location>
        <begin position="21"/>
        <end position="88"/>
    </location>
</feature>
<dbReference type="RefSeq" id="WP_267143688.1">
    <property type="nucleotide sequence ID" value="NZ_JAODIL010000078.1"/>
</dbReference>
<name>A0A9J6PRF7_9GAMM</name>
<sequence length="141" mass="16097">MLEKLARNDLFVRYYNLSRGGVLTALSFKTSIDAPSRFRRVSDAGAFLGLTPKKYQSGEVDRNGGISKQGNRMTRTLVYEAASCLLTRYGTDISLAIWTNELRHRMGYKKVIVALARKLTTLMLSMWKSEIFYNERFKAVN</sequence>
<dbReference type="InterPro" id="IPR047650">
    <property type="entry name" value="Transpos_IS110"/>
</dbReference>
<accession>A0A9J6PRF7</accession>
<evidence type="ECO:0000313" key="3">
    <source>
        <dbReference type="Proteomes" id="UP001064262"/>
    </source>
</evidence>
<keyword evidence="3" id="KW-1185">Reference proteome</keyword>
<dbReference type="GO" id="GO:0004803">
    <property type="term" value="F:transposase activity"/>
    <property type="evidence" value="ECO:0007669"/>
    <property type="project" value="InterPro"/>
</dbReference>
<gene>
    <name evidence="2" type="ORF">N5923_15820</name>
</gene>
<dbReference type="EMBL" id="JAODIM010000042">
    <property type="protein sequence ID" value="MCU5778955.1"/>
    <property type="molecule type" value="Genomic_DNA"/>
</dbReference>